<dbReference type="EMBL" id="JAAGRN010000009">
    <property type="protein sequence ID" value="NDY84068.1"/>
    <property type="molecule type" value="Genomic_DNA"/>
</dbReference>
<dbReference type="GO" id="GO:0006865">
    <property type="term" value="P:amino acid transport"/>
    <property type="evidence" value="ECO:0007669"/>
    <property type="project" value="UniProtKB-KW"/>
</dbReference>
<feature type="domain" description="Leucine-binding protein" evidence="6">
    <location>
        <begin position="28"/>
        <end position="376"/>
    </location>
</feature>
<gene>
    <name evidence="7" type="ORF">G3I67_12590</name>
</gene>
<name>A0A6B2R1U3_9BURK</name>
<evidence type="ECO:0000256" key="1">
    <source>
        <dbReference type="ARBA" id="ARBA00010062"/>
    </source>
</evidence>
<dbReference type="PANTHER" id="PTHR30483">
    <property type="entry name" value="LEUCINE-SPECIFIC-BINDING PROTEIN"/>
    <property type="match status" value="1"/>
</dbReference>
<proteinExistence type="inferred from homology"/>
<keyword evidence="2" id="KW-0813">Transport</keyword>
<comment type="caution">
    <text evidence="7">The sequence shown here is derived from an EMBL/GenBank/DDBJ whole genome shotgun (WGS) entry which is preliminary data.</text>
</comment>
<comment type="similarity">
    <text evidence="1">Belongs to the leucine-binding protein family.</text>
</comment>
<dbReference type="Gene3D" id="3.40.50.2300">
    <property type="match status" value="2"/>
</dbReference>
<dbReference type="InterPro" id="IPR051010">
    <property type="entry name" value="BCAA_transport"/>
</dbReference>
<dbReference type="SUPFAM" id="SSF53822">
    <property type="entry name" value="Periplasmic binding protein-like I"/>
    <property type="match status" value="1"/>
</dbReference>
<dbReference type="InterPro" id="IPR028081">
    <property type="entry name" value="Leu-bd"/>
</dbReference>
<dbReference type="InterPro" id="IPR028082">
    <property type="entry name" value="Peripla_BP_I"/>
</dbReference>
<dbReference type="RefSeq" id="WP_163655884.1">
    <property type="nucleotide sequence ID" value="NZ_JAAGRN010000009.1"/>
</dbReference>
<dbReference type="AlphaFoldDB" id="A0A6B2R1U3"/>
<evidence type="ECO:0000256" key="5">
    <source>
        <dbReference type="SAM" id="SignalP"/>
    </source>
</evidence>
<dbReference type="InterPro" id="IPR000709">
    <property type="entry name" value="Leu_Ile_Val-bd"/>
</dbReference>
<organism evidence="7">
    <name type="scientific">Sheuella amnicola</name>
    <dbReference type="NCBI Taxonomy" id="2707330"/>
    <lineage>
        <taxon>Bacteria</taxon>
        <taxon>Pseudomonadati</taxon>
        <taxon>Pseudomonadota</taxon>
        <taxon>Betaproteobacteria</taxon>
        <taxon>Burkholderiales</taxon>
        <taxon>Alcaligenaceae</taxon>
        <taxon>Sheuella</taxon>
    </lineage>
</organism>
<evidence type="ECO:0000256" key="4">
    <source>
        <dbReference type="ARBA" id="ARBA00022970"/>
    </source>
</evidence>
<keyword evidence="3 5" id="KW-0732">Signal</keyword>
<feature type="chain" id="PRO_5025583063" evidence="5">
    <location>
        <begin position="26"/>
        <end position="399"/>
    </location>
</feature>
<evidence type="ECO:0000259" key="6">
    <source>
        <dbReference type="Pfam" id="PF13458"/>
    </source>
</evidence>
<reference evidence="7" key="1">
    <citation type="submission" date="2020-02" db="EMBL/GenBank/DDBJ databases">
        <authorList>
            <person name="Chen W.-M."/>
        </authorList>
    </citation>
    <scope>NUCLEOTIDE SEQUENCE</scope>
    <source>
        <strain evidence="7">NBD-18</strain>
    </source>
</reference>
<feature type="signal peptide" evidence="5">
    <location>
        <begin position="1"/>
        <end position="25"/>
    </location>
</feature>
<evidence type="ECO:0000256" key="2">
    <source>
        <dbReference type="ARBA" id="ARBA00022448"/>
    </source>
</evidence>
<sequence length="399" mass="42216">MKGKSLFMGSLLSMSLAFSAGVVQAADPVTVGVAIPLSGPMALSGQNIKRSIDIAVDNINQKGGIKSLGGAPLKMIYADTTSDPSTGANVVSRMISNNRPVAIQGAYGSSITFAATGVSERQKIPFLTMSFSDDIINRGYKFVYQVVATASSMGKNQVEHTLELGKKAGAPPIQSIAVIFEDTAFGKSQADSVKKTAEAAGLKVVLFESYAPGLADAVPLVNKIVAAKAQALFINATISDSVLIIRGLRQQGDKTPIVAGGAGFLEPDFYKAIGAESEGIFVETPALAIGPLNEQYRAKYGTFMSHAGFEHAVITELIAEALEKTKSRSPTDLANALHEMTFKSGNAQYMPGGGVKFDARGANTMTYSIMAQWQNGELVPIWPQGPQTKPFLWEGKKIQ</sequence>
<dbReference type="PRINTS" id="PR00337">
    <property type="entry name" value="LEUILEVALBP"/>
</dbReference>
<dbReference type="Pfam" id="PF13458">
    <property type="entry name" value="Peripla_BP_6"/>
    <property type="match status" value="1"/>
</dbReference>
<dbReference type="CDD" id="cd06340">
    <property type="entry name" value="PBP1_ABC_ligand_binding-like"/>
    <property type="match status" value="1"/>
</dbReference>
<accession>A0A6B2R1U3</accession>
<keyword evidence="4" id="KW-0029">Amino-acid transport</keyword>
<evidence type="ECO:0000313" key="7">
    <source>
        <dbReference type="EMBL" id="NDY84068.1"/>
    </source>
</evidence>
<evidence type="ECO:0000256" key="3">
    <source>
        <dbReference type="ARBA" id="ARBA00022729"/>
    </source>
</evidence>
<protein>
    <submittedName>
        <fullName evidence="7">ABC transporter substrate-binding protein</fullName>
    </submittedName>
</protein>